<reference evidence="2 3" key="1">
    <citation type="journal article" date="2015" name="Proc. Natl. Acad. Sci. U.S.A.">
        <title>The resurrection genome of Boea hygrometrica: A blueprint for survival of dehydration.</title>
        <authorList>
            <person name="Xiao L."/>
            <person name="Yang G."/>
            <person name="Zhang L."/>
            <person name="Yang X."/>
            <person name="Zhao S."/>
            <person name="Ji Z."/>
            <person name="Zhou Q."/>
            <person name="Hu M."/>
            <person name="Wang Y."/>
            <person name="Chen M."/>
            <person name="Xu Y."/>
            <person name="Jin H."/>
            <person name="Xiao X."/>
            <person name="Hu G."/>
            <person name="Bao F."/>
            <person name="Hu Y."/>
            <person name="Wan P."/>
            <person name="Li L."/>
            <person name="Deng X."/>
            <person name="Kuang T."/>
            <person name="Xiang C."/>
            <person name="Zhu J.K."/>
            <person name="Oliver M.J."/>
            <person name="He Y."/>
        </authorList>
    </citation>
    <scope>NUCLEOTIDE SEQUENCE [LARGE SCALE GENOMIC DNA]</scope>
    <source>
        <strain evidence="3">cv. XS01</strain>
    </source>
</reference>
<dbReference type="EMBL" id="KQ999396">
    <property type="protein sequence ID" value="KZV41722.1"/>
    <property type="molecule type" value="Genomic_DNA"/>
</dbReference>
<proteinExistence type="predicted"/>
<name>A0A2Z7C4E2_9LAMI</name>
<evidence type="ECO:0000256" key="1">
    <source>
        <dbReference type="SAM" id="MobiDB-lite"/>
    </source>
</evidence>
<gene>
    <name evidence="2" type="ORF">F511_29987</name>
</gene>
<dbReference type="AlphaFoldDB" id="A0A2Z7C4E2"/>
<protein>
    <submittedName>
        <fullName evidence="2">Uncharacterized protein</fullName>
    </submittedName>
</protein>
<organism evidence="2 3">
    <name type="scientific">Dorcoceras hygrometricum</name>
    <dbReference type="NCBI Taxonomy" id="472368"/>
    <lineage>
        <taxon>Eukaryota</taxon>
        <taxon>Viridiplantae</taxon>
        <taxon>Streptophyta</taxon>
        <taxon>Embryophyta</taxon>
        <taxon>Tracheophyta</taxon>
        <taxon>Spermatophyta</taxon>
        <taxon>Magnoliopsida</taxon>
        <taxon>eudicotyledons</taxon>
        <taxon>Gunneridae</taxon>
        <taxon>Pentapetalae</taxon>
        <taxon>asterids</taxon>
        <taxon>lamiids</taxon>
        <taxon>Lamiales</taxon>
        <taxon>Gesneriaceae</taxon>
        <taxon>Didymocarpoideae</taxon>
        <taxon>Trichosporeae</taxon>
        <taxon>Loxocarpinae</taxon>
        <taxon>Dorcoceras</taxon>
    </lineage>
</organism>
<feature type="compositionally biased region" description="Basic and acidic residues" evidence="1">
    <location>
        <begin position="148"/>
        <end position="159"/>
    </location>
</feature>
<accession>A0A2Z7C4E2</accession>
<sequence length="190" mass="20262">MHLVFGCGVKASGSLPHFEHTPWPPFVADLVELCLSSLPPFLVVAFSCYPAGRGADPARGATGGDSIGYPRMSTSGESSTTMHRLLHASGSHPIPTPGDPKEAKKMKLRRAEESADGLALMTSSLTSSQSEDSLSPAVARYQQSTKISAEDEFSRSDKSAAKQLTIYESWMSTAELNSNGENEKGKNTGR</sequence>
<feature type="region of interest" description="Disordered" evidence="1">
    <location>
        <begin position="88"/>
        <end position="159"/>
    </location>
</feature>
<keyword evidence="3" id="KW-1185">Reference proteome</keyword>
<feature type="compositionally biased region" description="Basic and acidic residues" evidence="1">
    <location>
        <begin position="99"/>
        <end position="113"/>
    </location>
</feature>
<dbReference type="Proteomes" id="UP000250235">
    <property type="component" value="Unassembled WGS sequence"/>
</dbReference>
<evidence type="ECO:0000313" key="3">
    <source>
        <dbReference type="Proteomes" id="UP000250235"/>
    </source>
</evidence>
<feature type="compositionally biased region" description="Low complexity" evidence="1">
    <location>
        <begin position="118"/>
        <end position="135"/>
    </location>
</feature>
<evidence type="ECO:0000313" key="2">
    <source>
        <dbReference type="EMBL" id="KZV41722.1"/>
    </source>
</evidence>